<feature type="transmembrane region" description="Helical" evidence="1">
    <location>
        <begin position="20"/>
        <end position="43"/>
    </location>
</feature>
<organism evidence="2 3">
    <name type="scientific">Spiroplasma poulsonii</name>
    <dbReference type="NCBI Taxonomy" id="2138"/>
    <lineage>
        <taxon>Bacteria</taxon>
        <taxon>Bacillati</taxon>
        <taxon>Mycoplasmatota</taxon>
        <taxon>Mollicutes</taxon>
        <taxon>Entomoplasmatales</taxon>
        <taxon>Spiroplasmataceae</taxon>
        <taxon>Spiroplasma</taxon>
    </lineage>
</organism>
<name>A0A433EN51_9MOLU</name>
<keyword evidence="1" id="KW-0812">Transmembrane</keyword>
<evidence type="ECO:0000313" key="2">
    <source>
        <dbReference type="EMBL" id="RUP75718.1"/>
    </source>
</evidence>
<proteinExistence type="predicted"/>
<dbReference type="AlphaFoldDB" id="A0A433EN51"/>
<evidence type="ECO:0000313" key="3">
    <source>
        <dbReference type="Proteomes" id="UP000274545"/>
    </source>
</evidence>
<gene>
    <name evidence="2" type="ORF">D6D54_07725</name>
</gene>
<comment type="caution">
    <text evidence="2">The sequence shown here is derived from an EMBL/GenBank/DDBJ whole genome shotgun (WGS) entry which is preliminary data.</text>
</comment>
<sequence>MMIFLATSGSTSLQEIGNKIISVGMPILIGIAITIGIVMVAYYGIAGKFAKNAEQRRETIARITWVGVCLGIVILSSAIVLGLKDVILGIA</sequence>
<dbReference type="RefSeq" id="WP_127093340.1">
    <property type="nucleotide sequence ID" value="NZ_RAHC01000014.1"/>
</dbReference>
<keyword evidence="1" id="KW-0472">Membrane</keyword>
<evidence type="ECO:0000256" key="1">
    <source>
        <dbReference type="SAM" id="Phobius"/>
    </source>
</evidence>
<dbReference type="EMBL" id="RAHC01000014">
    <property type="protein sequence ID" value="RUP75718.1"/>
    <property type="molecule type" value="Genomic_DNA"/>
</dbReference>
<keyword evidence="1" id="KW-1133">Transmembrane helix</keyword>
<reference evidence="2 3" key="1">
    <citation type="journal article" date="2019" name="Genome Biol. Evol.">
        <title>Toxin and genome evolution in a Drosophila defensive symbiosis.</title>
        <authorList>
            <person name="Ballinger M.J."/>
            <person name="Gawryluk R.M."/>
            <person name="Perlman S.J."/>
        </authorList>
    </citation>
    <scope>NUCLEOTIDE SEQUENCE [LARGE SCALE GENOMIC DNA]</scope>
    <source>
        <strain evidence="3">sNeo</strain>
    </source>
</reference>
<dbReference type="NCBIfam" id="NF045849">
    <property type="entry name" value="ICE_MMCAP2_0565"/>
    <property type="match status" value="1"/>
</dbReference>
<dbReference type="Proteomes" id="UP000274545">
    <property type="component" value="Unassembled WGS sequence"/>
</dbReference>
<accession>A0A433EN51</accession>
<feature type="transmembrane region" description="Helical" evidence="1">
    <location>
        <begin position="63"/>
        <end position="83"/>
    </location>
</feature>
<protein>
    <submittedName>
        <fullName evidence="2">Uncharacterized protein</fullName>
    </submittedName>
</protein>